<dbReference type="Proteomes" id="UP000184159">
    <property type="component" value="Unassembled WGS sequence"/>
</dbReference>
<evidence type="ECO:0000313" key="2">
    <source>
        <dbReference type="Proteomes" id="UP000184159"/>
    </source>
</evidence>
<dbReference type="AlphaFoldDB" id="A0A1M5HNI1"/>
<keyword evidence="2" id="KW-1185">Reference proteome</keyword>
<gene>
    <name evidence="1" type="ORF">SAMN02745781_04149</name>
</gene>
<evidence type="ECO:0000313" key="1">
    <source>
        <dbReference type="EMBL" id="SHG17500.1"/>
    </source>
</evidence>
<dbReference type="EMBL" id="FQUH01000035">
    <property type="protein sequence ID" value="SHG17500.1"/>
    <property type="molecule type" value="Genomic_DNA"/>
</dbReference>
<accession>A0A1M5HNI1</accession>
<proteinExistence type="predicted"/>
<sequence length="145" mass="15845">MRTKRSASEQAFLTRIGGAVLAELPGLAMKIIGRSGMLAAFVPNKLADSTLYSAADMSNKDRVETNIRLGFNTAGRIYGYHVNGTMVPKREVTQVGDKFVVALEPDVTIEWVPISGDFGGKPILVNPIPEMEKFDIWIHPQAEQG</sequence>
<name>A0A1M5HNI1_VIBGA</name>
<organism evidence="1 2">
    <name type="scientific">Vibrio gazogenes DSM 21264 = NBRC 103151</name>
    <dbReference type="NCBI Taxonomy" id="1123492"/>
    <lineage>
        <taxon>Bacteria</taxon>
        <taxon>Pseudomonadati</taxon>
        <taxon>Pseudomonadota</taxon>
        <taxon>Gammaproteobacteria</taxon>
        <taxon>Vibrionales</taxon>
        <taxon>Vibrionaceae</taxon>
        <taxon>Vibrio</taxon>
    </lineage>
</organism>
<reference evidence="2" key="1">
    <citation type="submission" date="2016-11" db="EMBL/GenBank/DDBJ databases">
        <authorList>
            <person name="Varghese N."/>
            <person name="Submissions S."/>
        </authorList>
    </citation>
    <scope>NUCLEOTIDE SEQUENCE [LARGE SCALE GENOMIC DNA]</scope>
    <source>
        <strain evidence="2">DSM 21264</strain>
    </source>
</reference>
<protein>
    <submittedName>
        <fullName evidence="1">Uncharacterized protein</fullName>
    </submittedName>
</protein>